<dbReference type="RefSeq" id="WP_123781619.1">
    <property type="nucleotide sequence ID" value="NZ_RKIK01000018.1"/>
</dbReference>
<dbReference type="AlphaFoldDB" id="A0A3N3E2A1"/>
<dbReference type="GO" id="GO:0016747">
    <property type="term" value="F:acyltransferase activity, transferring groups other than amino-acyl groups"/>
    <property type="evidence" value="ECO:0007669"/>
    <property type="project" value="InterPro"/>
</dbReference>
<evidence type="ECO:0000256" key="2">
    <source>
        <dbReference type="ARBA" id="ARBA00023315"/>
    </source>
</evidence>
<dbReference type="InterPro" id="IPR000182">
    <property type="entry name" value="GNAT_dom"/>
</dbReference>
<dbReference type="InterPro" id="IPR016181">
    <property type="entry name" value="Acyl_CoA_acyltransferase"/>
</dbReference>
<evidence type="ECO:0000256" key="1">
    <source>
        <dbReference type="ARBA" id="ARBA00022679"/>
    </source>
</evidence>
<dbReference type="SUPFAM" id="SSF55729">
    <property type="entry name" value="Acyl-CoA N-acyltransferases (Nat)"/>
    <property type="match status" value="1"/>
</dbReference>
<dbReference type="InterPro" id="IPR050832">
    <property type="entry name" value="Bact_Acetyltransf"/>
</dbReference>
<keyword evidence="1 4" id="KW-0808">Transferase</keyword>
<comment type="caution">
    <text evidence="4">The sequence shown here is derived from an EMBL/GenBank/DDBJ whole genome shotgun (WGS) entry which is preliminary data.</text>
</comment>
<evidence type="ECO:0000259" key="3">
    <source>
        <dbReference type="PROSITE" id="PS51186"/>
    </source>
</evidence>
<dbReference type="PROSITE" id="PS51186">
    <property type="entry name" value="GNAT"/>
    <property type="match status" value="1"/>
</dbReference>
<evidence type="ECO:0000313" key="5">
    <source>
        <dbReference type="Proteomes" id="UP000278792"/>
    </source>
</evidence>
<proteinExistence type="predicted"/>
<sequence>METTLLTDHQADINKIARWYYKEWSHIAPNITEEMVRDSVASKANKLNGMPLALVVRCDNQLVGVAELKFHENKNYPQYEHWLGGVYVDQAYRGRGIATQLVTTAKEKAVSLGVEELYLQCESHNIDLYKNQGFVELHAAEHHLVTTTIMVWQPSQS</sequence>
<protein>
    <submittedName>
        <fullName evidence="4">GNAT family N-acetyltransferase</fullName>
    </submittedName>
</protein>
<dbReference type="PANTHER" id="PTHR43877:SF1">
    <property type="entry name" value="ACETYLTRANSFERASE"/>
    <property type="match status" value="1"/>
</dbReference>
<accession>A0A3N3E2A1</accession>
<dbReference type="EMBL" id="RKIK01000018">
    <property type="protein sequence ID" value="ROV60638.1"/>
    <property type="molecule type" value="Genomic_DNA"/>
</dbReference>
<name>A0A3N3E2A1_9VIBR</name>
<evidence type="ECO:0000313" key="4">
    <source>
        <dbReference type="EMBL" id="ROV60638.1"/>
    </source>
</evidence>
<feature type="domain" description="N-acetyltransferase" evidence="3">
    <location>
        <begin position="1"/>
        <end position="155"/>
    </location>
</feature>
<dbReference type="CDD" id="cd04301">
    <property type="entry name" value="NAT_SF"/>
    <property type="match status" value="1"/>
</dbReference>
<keyword evidence="2" id="KW-0012">Acyltransferase</keyword>
<dbReference type="Proteomes" id="UP000278792">
    <property type="component" value="Unassembled WGS sequence"/>
</dbReference>
<organism evidence="4 5">
    <name type="scientific">Vibrio ponticus</name>
    <dbReference type="NCBI Taxonomy" id="265668"/>
    <lineage>
        <taxon>Bacteria</taxon>
        <taxon>Pseudomonadati</taxon>
        <taxon>Pseudomonadota</taxon>
        <taxon>Gammaproteobacteria</taxon>
        <taxon>Vibrionales</taxon>
        <taxon>Vibrionaceae</taxon>
        <taxon>Vibrio</taxon>
    </lineage>
</organism>
<dbReference type="Pfam" id="PF00583">
    <property type="entry name" value="Acetyltransf_1"/>
    <property type="match status" value="1"/>
</dbReference>
<reference evidence="4 5" key="1">
    <citation type="submission" date="2018-11" db="EMBL/GenBank/DDBJ databases">
        <title>Vibrio ponticus strain CAIM 1751 pathogenic for the snapper Lutjanus guttatus.</title>
        <authorList>
            <person name="Soto-Rodriguez S."/>
            <person name="Lozano-Olvera R."/>
            <person name="Gomez-Gil B."/>
        </authorList>
    </citation>
    <scope>NUCLEOTIDE SEQUENCE [LARGE SCALE GENOMIC DNA]</scope>
    <source>
        <strain evidence="4 5">CAIM 1751</strain>
    </source>
</reference>
<dbReference type="PANTHER" id="PTHR43877">
    <property type="entry name" value="AMINOALKYLPHOSPHONATE N-ACETYLTRANSFERASE-RELATED-RELATED"/>
    <property type="match status" value="1"/>
</dbReference>
<gene>
    <name evidence="4" type="ORF">EGH82_08400</name>
</gene>
<dbReference type="Gene3D" id="3.40.630.30">
    <property type="match status" value="1"/>
</dbReference>